<dbReference type="InterPro" id="IPR009097">
    <property type="entry name" value="Cyclic_Pdiesterase"/>
</dbReference>
<evidence type="ECO:0000256" key="1">
    <source>
        <dbReference type="ARBA" id="ARBA00003831"/>
    </source>
</evidence>
<keyword evidence="6" id="KW-1185">Reference proteome</keyword>
<dbReference type="EC" id="3.1.4.37" evidence="3"/>
<protein>
    <recommendedName>
        <fullName evidence="4">2',3'-cyclic-nucleotide 3'-phosphodiesterase</fullName>
        <ecNumber evidence="3">3.1.4.37</ecNumber>
    </recommendedName>
</protein>
<dbReference type="OMA" id="FEPHITI"/>
<comment type="function">
    <text evidence="1">Involved in the metabolism of ADP-ribose 1',2'-cyclic phosphate which is produced as a consequence of tRNA splicing.</text>
</comment>
<dbReference type="GO" id="GO:0009187">
    <property type="term" value="P:cyclic nucleotide metabolic process"/>
    <property type="evidence" value="ECO:0007669"/>
    <property type="project" value="EnsemblFungi"/>
</dbReference>
<dbReference type="AlphaFoldDB" id="I6NE17"/>
<dbReference type="EMBL" id="CP002501">
    <property type="protein sequence ID" value="AET40309.1"/>
    <property type="molecule type" value="Genomic_DNA"/>
</dbReference>
<dbReference type="Proteomes" id="UP000006790">
    <property type="component" value="Chromosome 5"/>
</dbReference>
<dbReference type="SUPFAM" id="SSF55144">
    <property type="entry name" value="LigT-like"/>
    <property type="match status" value="1"/>
</dbReference>
<dbReference type="HOGENOM" id="CLU_088289_0_0_1"/>
<evidence type="ECO:0000313" key="6">
    <source>
        <dbReference type="Proteomes" id="UP000006790"/>
    </source>
</evidence>
<proteinExistence type="inferred from homology"/>
<dbReference type="STRING" id="931890.I6NE17"/>
<dbReference type="GO" id="GO:0004113">
    <property type="term" value="F:2',3'-cyclic-nucleotide 3'-phosphodiesterase activity"/>
    <property type="evidence" value="ECO:0007669"/>
    <property type="project" value="UniProtKB-EC"/>
</dbReference>
<gene>
    <name evidence="5" type="ordered locus">Ecym_5571</name>
</gene>
<dbReference type="Pfam" id="PF07823">
    <property type="entry name" value="CPDase"/>
    <property type="match status" value="1"/>
</dbReference>
<accession>I6NE17</accession>
<dbReference type="InterPro" id="IPR012386">
    <property type="entry name" value="Cyclic-nucl_3Pdiesterase"/>
</dbReference>
<evidence type="ECO:0000256" key="4">
    <source>
        <dbReference type="ARBA" id="ARBA00014478"/>
    </source>
</evidence>
<dbReference type="InParanoid" id="I6NE17"/>
<organism evidence="5 6">
    <name type="scientific">Eremothecium cymbalariae (strain CBS 270.75 / DBVPG 7215 / KCTC 17166 / NRRL Y-17582)</name>
    <name type="common">Yeast</name>
    <dbReference type="NCBI Taxonomy" id="931890"/>
    <lineage>
        <taxon>Eukaryota</taxon>
        <taxon>Fungi</taxon>
        <taxon>Dikarya</taxon>
        <taxon>Ascomycota</taxon>
        <taxon>Saccharomycotina</taxon>
        <taxon>Saccharomycetes</taxon>
        <taxon>Saccharomycetales</taxon>
        <taxon>Saccharomycetaceae</taxon>
        <taxon>Eremothecium</taxon>
    </lineage>
</organism>
<dbReference type="GeneID" id="11468648"/>
<dbReference type="KEGG" id="erc:Ecym_5571"/>
<dbReference type="OrthoDB" id="514292at2759"/>
<dbReference type="eggNOG" id="ENOG502RY6J">
    <property type="taxonomic scope" value="Eukaryota"/>
</dbReference>
<dbReference type="PANTHER" id="PTHR28141">
    <property type="entry name" value="2',3'-CYCLIC-NUCLEOTIDE 3'-PHOSPHODIESTERASE"/>
    <property type="match status" value="1"/>
</dbReference>
<evidence type="ECO:0000313" key="5">
    <source>
        <dbReference type="EMBL" id="AET40309.1"/>
    </source>
</evidence>
<dbReference type="Gene3D" id="3.90.1140.10">
    <property type="entry name" value="Cyclic phosphodiesterase"/>
    <property type="match status" value="1"/>
</dbReference>
<dbReference type="RefSeq" id="XP_003647126.1">
    <property type="nucleotide sequence ID" value="XM_003647078.1"/>
</dbReference>
<evidence type="ECO:0000256" key="3">
    <source>
        <dbReference type="ARBA" id="ARBA00012317"/>
    </source>
</evidence>
<comment type="similarity">
    <text evidence="2">Belongs to the 2H phosphoesterase superfamily. CPD1 family.</text>
</comment>
<sequence>MGVALWYCPPSNSPCYETLDSLILSLQTLFPDSVRFEPHVTIATNLRCEKADDVSEILTAANAAMRSIRIQLEKRDKAMVMFKSVRIGKKYFEKVRLVCSEDKYLYGIAQIIRELFVMETPDQGLSRDWVLNSFEPHVSLVYSDMYHVDQALLRVVQQRIEDALGTSLIKDGQAAIDTGIRNQFVWMLEQELEGWNVPGTLKIVRCEGPLHQWEVLGSVDV</sequence>
<reference evidence="5 6" key="1">
    <citation type="journal article" date="2011" name="G3 (Bethesda)">
        <title>Genome evolution in the Eremothecium clade of the Saccharomyces complex revealed by comparative genomics.</title>
        <authorList>
            <person name="Wendland J."/>
            <person name="Walther A."/>
        </authorList>
    </citation>
    <scope>NUCLEOTIDE SEQUENCE [LARGE SCALE GENOMIC DNA]</scope>
    <source>
        <strain evidence="6">CBS 270.75 / DBVPG 7215 / KCTC 17166 / NRRL Y-17582</strain>
    </source>
</reference>
<evidence type="ECO:0000256" key="2">
    <source>
        <dbReference type="ARBA" id="ARBA00006037"/>
    </source>
</evidence>
<dbReference type="PANTHER" id="PTHR28141:SF1">
    <property type="entry name" value="2',3'-CYCLIC-NUCLEOTIDE 3'-PHOSPHODIESTERASE"/>
    <property type="match status" value="1"/>
</dbReference>
<dbReference type="FunCoup" id="I6NE17">
    <property type="interactions" value="13"/>
</dbReference>
<name>I6NE17_ERECY</name>